<keyword evidence="3" id="KW-1003">Cell membrane</keyword>
<keyword evidence="7" id="KW-0406">Ion transport</keyword>
<feature type="transmembrane region" description="Helical" evidence="11">
    <location>
        <begin position="137"/>
        <end position="164"/>
    </location>
</feature>
<gene>
    <name evidence="13" type="primary">nikB</name>
    <name evidence="13" type="ORF">F8A88_14330</name>
</gene>
<dbReference type="Pfam" id="PF19300">
    <property type="entry name" value="BPD_transp_1_N"/>
    <property type="match status" value="1"/>
</dbReference>
<name>A0A6N6MZR4_9BACT</name>
<dbReference type="CDD" id="cd06261">
    <property type="entry name" value="TM_PBP2"/>
    <property type="match status" value="1"/>
</dbReference>
<dbReference type="GO" id="GO:0005886">
    <property type="term" value="C:plasma membrane"/>
    <property type="evidence" value="ECO:0007669"/>
    <property type="project" value="UniProtKB-SubCell"/>
</dbReference>
<evidence type="ECO:0000256" key="6">
    <source>
        <dbReference type="ARBA" id="ARBA00022989"/>
    </source>
</evidence>
<keyword evidence="14" id="KW-1185">Reference proteome</keyword>
<evidence type="ECO:0000256" key="3">
    <source>
        <dbReference type="ARBA" id="ARBA00022475"/>
    </source>
</evidence>
<comment type="similarity">
    <text evidence="10">Belongs to the binding-protein-dependent transport system permease family. OppBC subfamily.</text>
</comment>
<feature type="transmembrane region" description="Helical" evidence="11">
    <location>
        <begin position="104"/>
        <end position="125"/>
    </location>
</feature>
<keyword evidence="2 11" id="KW-0813">Transport</keyword>
<dbReference type="GO" id="GO:0015099">
    <property type="term" value="F:nickel cation transmembrane transporter activity"/>
    <property type="evidence" value="ECO:0007669"/>
    <property type="project" value="InterPro"/>
</dbReference>
<dbReference type="NCBIfam" id="NF045470">
    <property type="entry name" value="Opp2B"/>
    <property type="match status" value="1"/>
</dbReference>
<protein>
    <submittedName>
        <fullName evidence="13">Nickel ABC transporter permease subunit NikB</fullName>
    </submittedName>
</protein>
<dbReference type="PROSITE" id="PS50928">
    <property type="entry name" value="ABC_TM1"/>
    <property type="match status" value="1"/>
</dbReference>
<proteinExistence type="inferred from homology"/>
<dbReference type="EMBL" id="WAIE01000008">
    <property type="protein sequence ID" value="KAB1439080.1"/>
    <property type="molecule type" value="Genomic_DNA"/>
</dbReference>
<keyword evidence="6 11" id="KW-1133">Transmembrane helix</keyword>
<comment type="caution">
    <text evidence="13">The sequence shown here is derived from an EMBL/GenBank/DDBJ whole genome shotgun (WGS) entry which is preliminary data.</text>
</comment>
<feature type="domain" description="ABC transmembrane type-1" evidence="12">
    <location>
        <begin position="98"/>
        <end position="299"/>
    </location>
</feature>
<keyword evidence="5 11" id="KW-0812">Transmembrane</keyword>
<dbReference type="NCBIfam" id="TIGR02789">
    <property type="entry name" value="nickel_nikB"/>
    <property type="match status" value="1"/>
</dbReference>
<dbReference type="InterPro" id="IPR000515">
    <property type="entry name" value="MetI-like"/>
</dbReference>
<dbReference type="NCBIfam" id="NF007677">
    <property type="entry name" value="PRK10352.1"/>
    <property type="match status" value="1"/>
</dbReference>
<evidence type="ECO:0000256" key="10">
    <source>
        <dbReference type="ARBA" id="ARBA00024202"/>
    </source>
</evidence>
<keyword evidence="4" id="KW-0533">Nickel</keyword>
<reference evidence="13 14" key="1">
    <citation type="journal article" date="2017" name="Int. J. Syst. Evol. Microbiol.">
        <title>Desulfovibrio senegalensis sp. nov., a mesophilic sulfate reducer isolated from marine sediment.</title>
        <authorList>
            <person name="Thioye A."/>
            <person name="Gam Z.B.A."/>
            <person name="Mbengue M."/>
            <person name="Cayol J.L."/>
            <person name="Joseph-Bartoli M."/>
            <person name="Toure-Kane C."/>
            <person name="Labat M."/>
        </authorList>
    </citation>
    <scope>NUCLEOTIDE SEQUENCE [LARGE SCALE GENOMIC DNA]</scope>
    <source>
        <strain evidence="13 14">DSM 101509</strain>
    </source>
</reference>
<organism evidence="13 14">
    <name type="scientific">Pseudodesulfovibrio senegalensis</name>
    <dbReference type="NCBI Taxonomy" id="1721087"/>
    <lineage>
        <taxon>Bacteria</taxon>
        <taxon>Pseudomonadati</taxon>
        <taxon>Thermodesulfobacteriota</taxon>
        <taxon>Desulfovibrionia</taxon>
        <taxon>Desulfovibrionales</taxon>
        <taxon>Desulfovibrionaceae</taxon>
    </lineage>
</organism>
<evidence type="ECO:0000256" key="11">
    <source>
        <dbReference type="RuleBase" id="RU363032"/>
    </source>
</evidence>
<dbReference type="OrthoDB" id="9778910at2"/>
<keyword evidence="9 11" id="KW-0472">Membrane</keyword>
<dbReference type="RefSeq" id="WP_151151866.1">
    <property type="nucleotide sequence ID" value="NZ_WAIE01000008.1"/>
</dbReference>
<sequence>MLRYIAKRLLILVPMLLAVSAIVFLILRLGQGDPAMSYLRLSNIPPTDEALAVARQELGLDLPLAVQYVHWLGKAITLDFGRSYVTGLPVLQEILFYLPNTLKLAGFSLLLTLAASLPLGIWSALEKDRLPDHLTRAVAFAGVSMPGFWLGFLLVWLFSVQLGWLPPLGMGGLDHMIMPAVSMSLMSMAINTRLIRGNMLDNMHARHVLYARVRGLPERVVVGRHVLVNSLIPVVTAIGMHVGELFGGAVVAESIFSWPGVGRYAVSAIYNRDYPVMQCFILIMTGIFVLMNLGVDILYAWLDPRIRLEGGGER</sequence>
<evidence type="ECO:0000256" key="8">
    <source>
        <dbReference type="ARBA" id="ARBA00023112"/>
    </source>
</evidence>
<feature type="transmembrane region" description="Helical" evidence="11">
    <location>
        <begin position="279"/>
        <end position="302"/>
    </location>
</feature>
<dbReference type="Proteomes" id="UP000438699">
    <property type="component" value="Unassembled WGS sequence"/>
</dbReference>
<evidence type="ECO:0000256" key="5">
    <source>
        <dbReference type="ARBA" id="ARBA00022692"/>
    </source>
</evidence>
<evidence type="ECO:0000313" key="13">
    <source>
        <dbReference type="EMBL" id="KAB1439080.1"/>
    </source>
</evidence>
<dbReference type="InterPro" id="IPR035906">
    <property type="entry name" value="MetI-like_sf"/>
</dbReference>
<dbReference type="AlphaFoldDB" id="A0A6N6MZR4"/>
<dbReference type="InterPro" id="IPR045621">
    <property type="entry name" value="BPD_transp_1_N"/>
</dbReference>
<comment type="subcellular location">
    <subcellularLocation>
        <location evidence="1 11">Cell membrane</location>
        <topology evidence="1 11">Multi-pass membrane protein</topology>
    </subcellularLocation>
</comment>
<dbReference type="Pfam" id="PF00528">
    <property type="entry name" value="BPD_transp_1"/>
    <property type="match status" value="1"/>
</dbReference>
<evidence type="ECO:0000256" key="2">
    <source>
        <dbReference type="ARBA" id="ARBA00022448"/>
    </source>
</evidence>
<dbReference type="GO" id="GO:0071916">
    <property type="term" value="F:dipeptide transmembrane transporter activity"/>
    <property type="evidence" value="ECO:0007669"/>
    <property type="project" value="TreeGrafter"/>
</dbReference>
<dbReference type="InterPro" id="IPR050045">
    <property type="entry name" value="Opp2B"/>
</dbReference>
<evidence type="ECO:0000256" key="9">
    <source>
        <dbReference type="ARBA" id="ARBA00023136"/>
    </source>
</evidence>
<evidence type="ECO:0000256" key="4">
    <source>
        <dbReference type="ARBA" id="ARBA00022596"/>
    </source>
</evidence>
<feature type="transmembrane region" description="Helical" evidence="11">
    <location>
        <begin position="176"/>
        <end position="195"/>
    </location>
</feature>
<dbReference type="Gene3D" id="1.10.3720.10">
    <property type="entry name" value="MetI-like"/>
    <property type="match status" value="1"/>
</dbReference>
<dbReference type="PANTHER" id="PTHR43163:SF6">
    <property type="entry name" value="DIPEPTIDE TRANSPORT SYSTEM PERMEASE PROTEIN DPPB-RELATED"/>
    <property type="match status" value="1"/>
</dbReference>
<accession>A0A6N6MZR4</accession>
<evidence type="ECO:0000259" key="12">
    <source>
        <dbReference type="PROSITE" id="PS50928"/>
    </source>
</evidence>
<keyword evidence="8" id="KW-0921">Nickel transport</keyword>
<evidence type="ECO:0000313" key="14">
    <source>
        <dbReference type="Proteomes" id="UP000438699"/>
    </source>
</evidence>
<dbReference type="PANTHER" id="PTHR43163">
    <property type="entry name" value="DIPEPTIDE TRANSPORT SYSTEM PERMEASE PROTEIN DPPB-RELATED"/>
    <property type="match status" value="1"/>
</dbReference>
<dbReference type="SUPFAM" id="SSF161098">
    <property type="entry name" value="MetI-like"/>
    <property type="match status" value="1"/>
</dbReference>
<dbReference type="InterPro" id="IPR014156">
    <property type="entry name" value="Nickel_NikB"/>
</dbReference>
<evidence type="ECO:0000256" key="7">
    <source>
        <dbReference type="ARBA" id="ARBA00023065"/>
    </source>
</evidence>
<evidence type="ECO:0000256" key="1">
    <source>
        <dbReference type="ARBA" id="ARBA00004651"/>
    </source>
</evidence>